<organism evidence="1">
    <name type="scientific">marine metagenome</name>
    <dbReference type="NCBI Taxonomy" id="408172"/>
    <lineage>
        <taxon>unclassified sequences</taxon>
        <taxon>metagenomes</taxon>
        <taxon>ecological metagenomes</taxon>
    </lineage>
</organism>
<reference evidence="1" key="1">
    <citation type="submission" date="2018-05" db="EMBL/GenBank/DDBJ databases">
        <authorList>
            <person name="Lanie J.A."/>
            <person name="Ng W.-L."/>
            <person name="Kazmierczak K.M."/>
            <person name="Andrzejewski T.M."/>
            <person name="Davidsen T.M."/>
            <person name="Wayne K.J."/>
            <person name="Tettelin H."/>
            <person name="Glass J.I."/>
            <person name="Rusch D."/>
            <person name="Podicherti R."/>
            <person name="Tsui H.-C.T."/>
            <person name="Winkler M.E."/>
        </authorList>
    </citation>
    <scope>NUCLEOTIDE SEQUENCE</scope>
</reference>
<dbReference type="EMBL" id="UINC01062830">
    <property type="protein sequence ID" value="SVB89819.1"/>
    <property type="molecule type" value="Genomic_DNA"/>
</dbReference>
<accession>A0A382HRI5</accession>
<name>A0A382HRI5_9ZZZZ</name>
<protein>
    <submittedName>
        <fullName evidence="1">Uncharacterized protein</fullName>
    </submittedName>
</protein>
<gene>
    <name evidence="1" type="ORF">METZ01_LOCUS242673</name>
</gene>
<proteinExistence type="predicted"/>
<evidence type="ECO:0000313" key="1">
    <source>
        <dbReference type="EMBL" id="SVB89819.1"/>
    </source>
</evidence>
<dbReference type="AlphaFoldDB" id="A0A382HRI5"/>
<sequence length="45" mass="5427">MERINHRRNSLIQMIVRMKTETRMMRTMWGLAVGLRTGYHHPFVA</sequence>